<dbReference type="InterPro" id="IPR046843">
    <property type="entry name" value="LonB_AAA-LID"/>
</dbReference>
<dbReference type="AlphaFoldDB" id="A0A5B8REL1"/>
<name>A0A5B8REL1_9ZZZZ</name>
<dbReference type="InterPro" id="IPR020568">
    <property type="entry name" value="Ribosomal_Su5_D2-typ_SF"/>
</dbReference>
<dbReference type="GO" id="GO:0004176">
    <property type="term" value="F:ATP-dependent peptidase activity"/>
    <property type="evidence" value="ECO:0007669"/>
    <property type="project" value="InterPro"/>
</dbReference>
<evidence type="ECO:0000256" key="1">
    <source>
        <dbReference type="ARBA" id="ARBA00022670"/>
    </source>
</evidence>
<dbReference type="Gene3D" id="3.40.50.300">
    <property type="entry name" value="P-loop containing nucleotide triphosphate hydrolases"/>
    <property type="match status" value="1"/>
</dbReference>
<dbReference type="GO" id="GO:0005524">
    <property type="term" value="F:ATP binding"/>
    <property type="evidence" value="ECO:0007669"/>
    <property type="project" value="InterPro"/>
</dbReference>
<dbReference type="PRINTS" id="PR00830">
    <property type="entry name" value="ENDOLAPTASE"/>
</dbReference>
<dbReference type="PROSITE" id="PS51786">
    <property type="entry name" value="LON_PROTEOLYTIC"/>
    <property type="match status" value="1"/>
</dbReference>
<reference evidence="4" key="1">
    <citation type="submission" date="2019-06" db="EMBL/GenBank/DDBJ databases">
        <authorList>
            <person name="Murdoch R.W."/>
            <person name="Fathepure B."/>
        </authorList>
    </citation>
    <scope>NUCLEOTIDE SEQUENCE</scope>
</reference>
<evidence type="ECO:0000259" key="3">
    <source>
        <dbReference type="PROSITE" id="PS51786"/>
    </source>
</evidence>
<dbReference type="InterPro" id="IPR014721">
    <property type="entry name" value="Ribsml_uS5_D2-typ_fold_subgr"/>
</dbReference>
<dbReference type="GO" id="GO:0004252">
    <property type="term" value="F:serine-type endopeptidase activity"/>
    <property type="evidence" value="ECO:0007669"/>
    <property type="project" value="InterPro"/>
</dbReference>
<sequence length="665" mass="73223">MGQRHQQAFREIQEAADQQGIALLQTQNGFTFAPKDENGEVMDPERFRELPEERREAIEKAVGELQERLQAVIQQMPRWRKEAQEKIRSLHEEMAVFAVGHLLEDLHGKWADYPGVIGHLDAIREDVTANVEALIGQGGEQGQSLQAFFRRYEVNLLVDNAEQQGARVVYEDMPSHQRLVGRVEHQVHQGALVTDHHLVRAGALHRANGGYLILDARKVLTQPLAWESLKRALFSRRVHTEPPEQYFSLISTVTLEPEPMPLDVKVILLGERSLYYLLTAYDPDFAELFKIEADFEEDLARTDESIHDYARLVATLAGEREVRPLDRQAVARVIEHASRMADDSERLSIHNRAIGDLLVEANQWAIRDDSRNIRADDIQQAIDHQVYRASRVRENIDRAIQRETLLIDTAGSAVGQVNGLSVMQLGGQAFGRPARITATARLGRGHMVDIEREAKLGGNIHSKGMMILSNLLASRFAGEAPLSLAASIAFEQSYGGIDGDSASVAEYCVLCSVLSGHGLAQGIAVTGSVNQHGQVQAVGGVNEKIEGFFDVCSQRGLDGRQGVALPRANIANLMLHPRVVDAVAAGRFHIWPLSHVDDALTLLTGAEAGVVDADGHFPDGTVNRAVADRLRHFAKLAERRSGGDGAAVKSDNGDNVGDGEDGREE</sequence>
<dbReference type="Pfam" id="PF20436">
    <property type="entry name" value="LonB_AAA-LID"/>
    <property type="match status" value="1"/>
</dbReference>
<dbReference type="PANTHER" id="PTHR10046">
    <property type="entry name" value="ATP DEPENDENT LON PROTEASE FAMILY MEMBER"/>
    <property type="match status" value="1"/>
</dbReference>
<gene>
    <name evidence="4" type="ORF">KBTEX_03649</name>
</gene>
<dbReference type="Gene3D" id="1.10.8.60">
    <property type="match status" value="1"/>
</dbReference>
<dbReference type="InterPro" id="IPR027065">
    <property type="entry name" value="Lon_Prtase"/>
</dbReference>
<dbReference type="GO" id="GO:0006508">
    <property type="term" value="P:proteolysis"/>
    <property type="evidence" value="ECO:0007669"/>
    <property type="project" value="UniProtKB-KW"/>
</dbReference>
<keyword evidence="1" id="KW-0645">Protease</keyword>
<dbReference type="EMBL" id="MN079226">
    <property type="protein sequence ID" value="QEA07300.1"/>
    <property type="molecule type" value="Genomic_DNA"/>
</dbReference>
<dbReference type="Pfam" id="PF05362">
    <property type="entry name" value="Lon_C"/>
    <property type="match status" value="1"/>
</dbReference>
<organism evidence="4">
    <name type="scientific">uncultured organism</name>
    <dbReference type="NCBI Taxonomy" id="155900"/>
    <lineage>
        <taxon>unclassified sequences</taxon>
        <taxon>environmental samples</taxon>
    </lineage>
</organism>
<keyword evidence="1" id="KW-0378">Hydrolase</keyword>
<dbReference type="Pfam" id="PF13654">
    <property type="entry name" value="AAA_32"/>
    <property type="match status" value="1"/>
</dbReference>
<dbReference type="Gene3D" id="3.30.230.10">
    <property type="match status" value="1"/>
</dbReference>
<feature type="domain" description="Lon proteolytic" evidence="3">
    <location>
        <begin position="411"/>
        <end position="606"/>
    </location>
</feature>
<dbReference type="InterPro" id="IPR041699">
    <property type="entry name" value="AAA_32"/>
</dbReference>
<feature type="region of interest" description="Disordered" evidence="2">
    <location>
        <begin position="639"/>
        <end position="665"/>
    </location>
</feature>
<dbReference type="SUPFAM" id="SSF54211">
    <property type="entry name" value="Ribosomal protein S5 domain 2-like"/>
    <property type="match status" value="1"/>
</dbReference>
<proteinExistence type="predicted"/>
<evidence type="ECO:0000256" key="2">
    <source>
        <dbReference type="SAM" id="MobiDB-lite"/>
    </source>
</evidence>
<dbReference type="InterPro" id="IPR027417">
    <property type="entry name" value="P-loop_NTPase"/>
</dbReference>
<dbReference type="InterPro" id="IPR008269">
    <property type="entry name" value="Lon_proteolytic"/>
</dbReference>
<dbReference type="GO" id="GO:0030163">
    <property type="term" value="P:protein catabolic process"/>
    <property type="evidence" value="ECO:0007669"/>
    <property type="project" value="InterPro"/>
</dbReference>
<accession>A0A5B8REL1</accession>
<protein>
    <recommendedName>
        <fullName evidence="3">Lon proteolytic domain-containing protein</fullName>
    </recommendedName>
</protein>
<evidence type="ECO:0000313" key="4">
    <source>
        <dbReference type="EMBL" id="QEA07300.1"/>
    </source>
</evidence>